<dbReference type="Proteomes" id="UP000254879">
    <property type="component" value="Unassembled WGS sequence"/>
</dbReference>
<dbReference type="EMBL" id="UGPG01000001">
    <property type="protein sequence ID" value="STY44191.1"/>
    <property type="molecule type" value="Genomic_DNA"/>
</dbReference>
<protein>
    <submittedName>
        <fullName evidence="2">Uncharacterized protein</fullName>
    </submittedName>
</protein>
<accession>A0A378MD23</accession>
<gene>
    <name evidence="2" type="ORF">NCTC10815_01511</name>
</gene>
<evidence type="ECO:0000313" key="2">
    <source>
        <dbReference type="EMBL" id="STY44191.1"/>
    </source>
</evidence>
<name>A0A378MD23_LISGR</name>
<evidence type="ECO:0000313" key="3">
    <source>
        <dbReference type="Proteomes" id="UP000254879"/>
    </source>
</evidence>
<sequence length="83" mass="9810">MEEQSKTIHELNQIAETEEVENNNITENELTTFKVKAKGYNKNVLLHMQRNGLTVEMKIIVNSDRTVRILYRNVFIMAECQRR</sequence>
<evidence type="ECO:0000256" key="1">
    <source>
        <dbReference type="SAM" id="Coils"/>
    </source>
</evidence>
<dbReference type="RefSeq" id="WP_115345873.1">
    <property type="nucleotide sequence ID" value="NZ_UGPG01000001.1"/>
</dbReference>
<keyword evidence="1" id="KW-0175">Coiled coil</keyword>
<organism evidence="2 3">
    <name type="scientific">Listeria grayi</name>
    <name type="common">Listeria murrayi</name>
    <dbReference type="NCBI Taxonomy" id="1641"/>
    <lineage>
        <taxon>Bacteria</taxon>
        <taxon>Bacillati</taxon>
        <taxon>Bacillota</taxon>
        <taxon>Bacilli</taxon>
        <taxon>Bacillales</taxon>
        <taxon>Listeriaceae</taxon>
        <taxon>Listeria</taxon>
    </lineage>
</organism>
<dbReference type="AlphaFoldDB" id="A0A378MD23"/>
<reference evidence="2 3" key="1">
    <citation type="submission" date="2018-06" db="EMBL/GenBank/DDBJ databases">
        <authorList>
            <consortium name="Pathogen Informatics"/>
            <person name="Doyle S."/>
        </authorList>
    </citation>
    <scope>NUCLEOTIDE SEQUENCE [LARGE SCALE GENOMIC DNA]</scope>
    <source>
        <strain evidence="3">NCTC 10815</strain>
    </source>
</reference>
<proteinExistence type="predicted"/>
<feature type="coiled-coil region" evidence="1">
    <location>
        <begin position="1"/>
        <end position="28"/>
    </location>
</feature>